<dbReference type="HOGENOM" id="CLU_079937_2_0_1"/>
<dbReference type="EMBL" id="KN826145">
    <property type="protein sequence ID" value="KIK79936.1"/>
    <property type="molecule type" value="Genomic_DNA"/>
</dbReference>
<keyword evidence="2" id="KW-0964">Secreted</keyword>
<keyword evidence="4" id="KW-1015">Disulfide bond</keyword>
<dbReference type="Proteomes" id="UP000054538">
    <property type="component" value="Unassembled WGS sequence"/>
</dbReference>
<reference evidence="8 9" key="1">
    <citation type="submission" date="2014-04" db="EMBL/GenBank/DDBJ databases">
        <authorList>
            <consortium name="DOE Joint Genome Institute"/>
            <person name="Kuo A."/>
            <person name="Kohler A."/>
            <person name="Jargeat P."/>
            <person name="Nagy L.G."/>
            <person name="Floudas D."/>
            <person name="Copeland A."/>
            <person name="Barry K.W."/>
            <person name="Cichocki N."/>
            <person name="Veneault-Fourrey C."/>
            <person name="LaButti K."/>
            <person name="Lindquist E.A."/>
            <person name="Lipzen A."/>
            <person name="Lundell T."/>
            <person name="Morin E."/>
            <person name="Murat C."/>
            <person name="Sun H."/>
            <person name="Tunlid A."/>
            <person name="Henrissat B."/>
            <person name="Grigoriev I.V."/>
            <person name="Hibbett D.S."/>
            <person name="Martin F."/>
            <person name="Nordberg H.P."/>
            <person name="Cantor M.N."/>
            <person name="Hua S.X."/>
        </authorList>
    </citation>
    <scope>NUCLEOTIDE SEQUENCE [LARGE SCALE GENOMIC DNA]</scope>
    <source>
        <strain evidence="8 9">Ve08.2h10</strain>
    </source>
</reference>
<evidence type="ECO:0000256" key="4">
    <source>
        <dbReference type="ARBA" id="ARBA00023157"/>
    </source>
</evidence>
<reference evidence="9" key="2">
    <citation type="submission" date="2015-01" db="EMBL/GenBank/DDBJ databases">
        <title>Evolutionary Origins and Diversification of the Mycorrhizal Mutualists.</title>
        <authorList>
            <consortium name="DOE Joint Genome Institute"/>
            <consortium name="Mycorrhizal Genomics Consortium"/>
            <person name="Kohler A."/>
            <person name="Kuo A."/>
            <person name="Nagy L.G."/>
            <person name="Floudas D."/>
            <person name="Copeland A."/>
            <person name="Barry K.W."/>
            <person name="Cichocki N."/>
            <person name="Veneault-Fourrey C."/>
            <person name="LaButti K."/>
            <person name="Lindquist E.A."/>
            <person name="Lipzen A."/>
            <person name="Lundell T."/>
            <person name="Morin E."/>
            <person name="Murat C."/>
            <person name="Riley R."/>
            <person name="Ohm R."/>
            <person name="Sun H."/>
            <person name="Tunlid A."/>
            <person name="Henrissat B."/>
            <person name="Grigoriev I.V."/>
            <person name="Hibbett D.S."/>
            <person name="Martin F."/>
        </authorList>
    </citation>
    <scope>NUCLEOTIDE SEQUENCE [LARGE SCALE GENOMIC DNA]</scope>
    <source>
        <strain evidence="9">Ve08.2h10</strain>
    </source>
</reference>
<evidence type="ECO:0000256" key="5">
    <source>
        <dbReference type="SAM" id="MobiDB-lite"/>
    </source>
</evidence>
<dbReference type="AlphaFoldDB" id="A0A0D0D8E2"/>
<feature type="chain" id="PRO_5002208904" description="CFEM domain-containing protein" evidence="6">
    <location>
        <begin position="21"/>
        <end position="169"/>
    </location>
</feature>
<sequence>MFANIKTFVVVAACAFAAQAQSNTTSTAPASASQSSLPAGLDTCILTCVTAAAASGGCSSFTDLQCVCTSTAFQNASLQCLQANCTAEDVTTATQLQTQECASIIGSGSSSVPSSTPAYTGASTATSASTTPSPTSNAAMSLSASLTFEGVLAILVASTGTLIGAAFVF</sequence>
<dbReference type="STRING" id="930991.A0A0D0D8E2"/>
<proteinExistence type="predicted"/>
<evidence type="ECO:0000259" key="7">
    <source>
        <dbReference type="PROSITE" id="PS52012"/>
    </source>
</evidence>
<dbReference type="SMART" id="SM00747">
    <property type="entry name" value="CFEM"/>
    <property type="match status" value="1"/>
</dbReference>
<evidence type="ECO:0000256" key="2">
    <source>
        <dbReference type="ARBA" id="ARBA00022525"/>
    </source>
</evidence>
<evidence type="ECO:0000256" key="3">
    <source>
        <dbReference type="ARBA" id="ARBA00022729"/>
    </source>
</evidence>
<dbReference type="OrthoDB" id="4505683at2759"/>
<evidence type="ECO:0000313" key="9">
    <source>
        <dbReference type="Proteomes" id="UP000054538"/>
    </source>
</evidence>
<feature type="domain" description="CFEM" evidence="7">
    <location>
        <begin position="16"/>
        <end position="128"/>
    </location>
</feature>
<name>A0A0D0D8E2_9AGAM</name>
<dbReference type="GO" id="GO:0005576">
    <property type="term" value="C:extracellular region"/>
    <property type="evidence" value="ECO:0007669"/>
    <property type="project" value="UniProtKB-SubCell"/>
</dbReference>
<dbReference type="InterPro" id="IPR008427">
    <property type="entry name" value="Extracellular_membr_CFEM_dom"/>
</dbReference>
<comment type="subcellular location">
    <subcellularLocation>
        <location evidence="1">Secreted</location>
    </subcellularLocation>
</comment>
<feature type="region of interest" description="Disordered" evidence="5">
    <location>
        <begin position="106"/>
        <end position="133"/>
    </location>
</feature>
<keyword evidence="9" id="KW-1185">Reference proteome</keyword>
<feature type="signal peptide" evidence="6">
    <location>
        <begin position="1"/>
        <end position="20"/>
    </location>
</feature>
<dbReference type="Pfam" id="PF05730">
    <property type="entry name" value="CFEM"/>
    <property type="match status" value="1"/>
</dbReference>
<protein>
    <recommendedName>
        <fullName evidence="7">CFEM domain-containing protein</fullName>
    </recommendedName>
</protein>
<gene>
    <name evidence="8" type="ORF">PAXRUDRAFT_16063</name>
</gene>
<dbReference type="InParanoid" id="A0A0D0D8E2"/>
<accession>A0A0D0D8E2</accession>
<keyword evidence="3 6" id="KW-0732">Signal</keyword>
<evidence type="ECO:0000256" key="6">
    <source>
        <dbReference type="SAM" id="SignalP"/>
    </source>
</evidence>
<dbReference type="PROSITE" id="PS52012">
    <property type="entry name" value="CFEM"/>
    <property type="match status" value="1"/>
</dbReference>
<evidence type="ECO:0000256" key="1">
    <source>
        <dbReference type="ARBA" id="ARBA00004613"/>
    </source>
</evidence>
<evidence type="ECO:0000313" key="8">
    <source>
        <dbReference type="EMBL" id="KIK79936.1"/>
    </source>
</evidence>
<organism evidence="8 9">
    <name type="scientific">Paxillus rubicundulus Ve08.2h10</name>
    <dbReference type="NCBI Taxonomy" id="930991"/>
    <lineage>
        <taxon>Eukaryota</taxon>
        <taxon>Fungi</taxon>
        <taxon>Dikarya</taxon>
        <taxon>Basidiomycota</taxon>
        <taxon>Agaricomycotina</taxon>
        <taxon>Agaricomycetes</taxon>
        <taxon>Agaricomycetidae</taxon>
        <taxon>Boletales</taxon>
        <taxon>Paxilineae</taxon>
        <taxon>Paxillaceae</taxon>
        <taxon>Paxillus</taxon>
    </lineage>
</organism>